<dbReference type="SUPFAM" id="SSF47413">
    <property type="entry name" value="lambda repressor-like DNA-binding domains"/>
    <property type="match status" value="1"/>
</dbReference>
<reference evidence="2 3" key="1">
    <citation type="submission" date="2014-07" db="EMBL/GenBank/DDBJ databases">
        <title>Genome of Chryseobacterium luteum DSM 18605.</title>
        <authorList>
            <person name="Stropko S.J."/>
            <person name="Pipes S.E."/>
            <person name="Newman J.D."/>
        </authorList>
    </citation>
    <scope>NUCLEOTIDE SEQUENCE [LARGE SCALE GENOMIC DNA]</scope>
    <source>
        <strain evidence="2 3">DSM 18605</strain>
    </source>
</reference>
<comment type="caution">
    <text evidence="2">The sequence shown here is derived from an EMBL/GenBank/DDBJ whole genome shotgun (WGS) entry which is preliminary data.</text>
</comment>
<dbReference type="OrthoDB" id="1446321at2"/>
<accession>A0A085ZTL6</accession>
<dbReference type="InterPro" id="IPR010982">
    <property type="entry name" value="Lambda_DNA-bd_dom_sf"/>
</dbReference>
<dbReference type="Pfam" id="PF01381">
    <property type="entry name" value="HTH_3"/>
    <property type="match status" value="1"/>
</dbReference>
<dbReference type="SMART" id="SM00530">
    <property type="entry name" value="HTH_XRE"/>
    <property type="match status" value="1"/>
</dbReference>
<proteinExistence type="predicted"/>
<dbReference type="eggNOG" id="COG1396">
    <property type="taxonomic scope" value="Bacteria"/>
</dbReference>
<evidence type="ECO:0000313" key="3">
    <source>
        <dbReference type="Proteomes" id="UP000028703"/>
    </source>
</evidence>
<dbReference type="GO" id="GO:0003677">
    <property type="term" value="F:DNA binding"/>
    <property type="evidence" value="ECO:0007669"/>
    <property type="project" value="UniProtKB-KW"/>
</dbReference>
<dbReference type="InterPro" id="IPR001387">
    <property type="entry name" value="Cro/C1-type_HTH"/>
</dbReference>
<dbReference type="Proteomes" id="UP000028703">
    <property type="component" value="Unassembled WGS sequence"/>
</dbReference>
<feature type="domain" description="HTH cro/C1-type" evidence="1">
    <location>
        <begin position="7"/>
        <end position="59"/>
    </location>
</feature>
<evidence type="ECO:0000259" key="1">
    <source>
        <dbReference type="PROSITE" id="PS50943"/>
    </source>
</evidence>
<dbReference type="PROSITE" id="PS50943">
    <property type="entry name" value="HTH_CROC1"/>
    <property type="match status" value="1"/>
</dbReference>
<keyword evidence="2" id="KW-0238">DNA-binding</keyword>
<name>A0A085ZTL6_9FLAO</name>
<dbReference type="CDD" id="cd00093">
    <property type="entry name" value="HTH_XRE"/>
    <property type="match status" value="1"/>
</dbReference>
<protein>
    <submittedName>
        <fullName evidence="2">DNA-binding protein</fullName>
    </submittedName>
</protein>
<dbReference type="Gene3D" id="1.10.260.40">
    <property type="entry name" value="lambda repressor-like DNA-binding domains"/>
    <property type="match status" value="1"/>
</dbReference>
<sequence>MANILRIKEILKSKNMTISDLAGKMGINRVTLNNMINGNPTLETMQKIAKNLNVEFLELFSSIKENNYTISLTHVDNHFCYNDENIFLNGFLPHLLHRDYGTFALEIKRRGFSIIPNMAEVSKLIHSEETVEEFIYKGKYGDETLIQLFSSYTPLTELEHKSFCQALKLYIHFHQECKNEMNTILGTHDFKKYDFNQNYYELGMIDRDVWSKLIELTKIYDLDSAKNNFEKFNANGYDVIMYNQNIKKGYNIKLWLSIIEEKSSYDSVMVGWNAPDYFDRDLIKSKEIFNAKESYNFLHHALIPMAKKI</sequence>
<gene>
    <name evidence="2" type="ORF">IX38_08740</name>
</gene>
<organism evidence="2 3">
    <name type="scientific">Chryseobacterium luteum</name>
    <dbReference type="NCBI Taxonomy" id="421531"/>
    <lineage>
        <taxon>Bacteria</taxon>
        <taxon>Pseudomonadati</taxon>
        <taxon>Bacteroidota</taxon>
        <taxon>Flavobacteriia</taxon>
        <taxon>Flavobacteriales</taxon>
        <taxon>Weeksellaceae</taxon>
        <taxon>Chryseobacterium group</taxon>
        <taxon>Chryseobacterium</taxon>
    </lineage>
</organism>
<keyword evidence="3" id="KW-1185">Reference proteome</keyword>
<evidence type="ECO:0000313" key="2">
    <source>
        <dbReference type="EMBL" id="KFF07780.1"/>
    </source>
</evidence>
<dbReference type="AlphaFoldDB" id="A0A085ZTL6"/>
<dbReference type="RefSeq" id="WP_034703771.1">
    <property type="nucleotide sequence ID" value="NZ_JPRO01000005.1"/>
</dbReference>
<dbReference type="EMBL" id="JPRO01000005">
    <property type="protein sequence ID" value="KFF07780.1"/>
    <property type="molecule type" value="Genomic_DNA"/>
</dbReference>